<keyword evidence="3" id="KW-1185">Reference proteome</keyword>
<dbReference type="GeneID" id="54549075"/>
<proteinExistence type="predicted"/>
<evidence type="ECO:0000313" key="2">
    <source>
        <dbReference type="EMBL" id="KAF2273602.1"/>
    </source>
</evidence>
<evidence type="ECO:0008006" key="4">
    <source>
        <dbReference type="Google" id="ProtNLM"/>
    </source>
</evidence>
<dbReference type="SUPFAM" id="SSF48452">
    <property type="entry name" value="TPR-like"/>
    <property type="match status" value="2"/>
</dbReference>
<dbReference type="InterPro" id="IPR019734">
    <property type="entry name" value="TPR_rpt"/>
</dbReference>
<dbReference type="AlphaFoldDB" id="A0A6A6JB09"/>
<gene>
    <name evidence="2" type="ORF">EI97DRAFT_383239</name>
</gene>
<dbReference type="EMBL" id="ML986509">
    <property type="protein sequence ID" value="KAF2273602.1"/>
    <property type="molecule type" value="Genomic_DNA"/>
</dbReference>
<keyword evidence="1" id="KW-0802">TPR repeat</keyword>
<dbReference type="PANTHER" id="PTHR45588">
    <property type="entry name" value="TPR DOMAIN-CONTAINING PROTEIN"/>
    <property type="match status" value="1"/>
</dbReference>
<dbReference type="Proteomes" id="UP000800097">
    <property type="component" value="Unassembled WGS sequence"/>
</dbReference>
<dbReference type="PROSITE" id="PS50005">
    <property type="entry name" value="TPR"/>
    <property type="match status" value="1"/>
</dbReference>
<dbReference type="PANTHER" id="PTHR45588:SF1">
    <property type="entry name" value="WW DOMAIN-CONTAINING PROTEIN"/>
    <property type="match status" value="1"/>
</dbReference>
<accession>A0A6A6JB09</accession>
<protein>
    <recommendedName>
        <fullName evidence="4">TPR domain protein</fullName>
    </recommendedName>
</protein>
<dbReference type="RefSeq" id="XP_033651141.1">
    <property type="nucleotide sequence ID" value="XM_033795900.1"/>
</dbReference>
<dbReference type="OrthoDB" id="414774at2759"/>
<evidence type="ECO:0000313" key="3">
    <source>
        <dbReference type="Proteomes" id="UP000800097"/>
    </source>
</evidence>
<dbReference type="Gene3D" id="1.25.40.10">
    <property type="entry name" value="Tetratricopeptide repeat domain"/>
    <property type="match status" value="1"/>
</dbReference>
<organism evidence="2 3">
    <name type="scientific">Westerdykella ornata</name>
    <dbReference type="NCBI Taxonomy" id="318751"/>
    <lineage>
        <taxon>Eukaryota</taxon>
        <taxon>Fungi</taxon>
        <taxon>Dikarya</taxon>
        <taxon>Ascomycota</taxon>
        <taxon>Pezizomycotina</taxon>
        <taxon>Dothideomycetes</taxon>
        <taxon>Pleosporomycetidae</taxon>
        <taxon>Pleosporales</taxon>
        <taxon>Sporormiaceae</taxon>
        <taxon>Westerdykella</taxon>
    </lineage>
</organism>
<name>A0A6A6JB09_WESOR</name>
<dbReference type="InterPro" id="IPR011990">
    <property type="entry name" value="TPR-like_helical_dom_sf"/>
</dbReference>
<sequence>MGPHTESNYPFDLGTYAPKISSSLGRTTRIWFNRGLKWCYGFNHEEAARCFGKALQDDPYSPLCNWGLAYALGPNYNKPWFRFDMSVEFPTTRARILRLVEFADTRISKDASSLGPMLLEALKQRVPSEKRDIQSIRKCNAAYADAMERIYQKYSEDADIAALYADALLNITPWSIWRLSDGKPTPHSRGLEAKRVLERARNTVAGRNHPGILHMYIHLMELSQTPELAHSLGPRLSQLYPDIGHLVHMPVHIEVLLGHYGTAIEMNERACRADEKFAAIRGSKDFYTFFRMHNYHSLVYAAMFAGKRQTCIDAARRIVQAASADLLQLKNGADWLESFLSVPIHVWVRFGNWDQLKNATFPADSELYCVYTAMLHYGKGIAFAATNNIEEATKHQDLLKKACKRIPESRLVGNFCISARTVMRIAEDMLAGELEYRKGNYAYAFQCLRDAIYKEDHLPYSEPWAWMQPTRHAYGALLLEQGHVNEAIKAYEQDLGLDKTVYRSRWHPNNIWALQGLHECLLTRLPDDLDYLQDIGDKLTKARESADVDITASCYCKQSAWSCCTS</sequence>
<evidence type="ECO:0000256" key="1">
    <source>
        <dbReference type="PROSITE-ProRule" id="PRU00339"/>
    </source>
</evidence>
<reference evidence="2" key="1">
    <citation type="journal article" date="2020" name="Stud. Mycol.">
        <title>101 Dothideomycetes genomes: a test case for predicting lifestyles and emergence of pathogens.</title>
        <authorList>
            <person name="Haridas S."/>
            <person name="Albert R."/>
            <person name="Binder M."/>
            <person name="Bloem J."/>
            <person name="Labutti K."/>
            <person name="Salamov A."/>
            <person name="Andreopoulos B."/>
            <person name="Baker S."/>
            <person name="Barry K."/>
            <person name="Bills G."/>
            <person name="Bluhm B."/>
            <person name="Cannon C."/>
            <person name="Castanera R."/>
            <person name="Culley D."/>
            <person name="Daum C."/>
            <person name="Ezra D."/>
            <person name="Gonzalez J."/>
            <person name="Henrissat B."/>
            <person name="Kuo A."/>
            <person name="Liang C."/>
            <person name="Lipzen A."/>
            <person name="Lutzoni F."/>
            <person name="Magnuson J."/>
            <person name="Mondo S."/>
            <person name="Nolan M."/>
            <person name="Ohm R."/>
            <person name="Pangilinan J."/>
            <person name="Park H.-J."/>
            <person name="Ramirez L."/>
            <person name="Alfaro M."/>
            <person name="Sun H."/>
            <person name="Tritt A."/>
            <person name="Yoshinaga Y."/>
            <person name="Zwiers L.-H."/>
            <person name="Turgeon B."/>
            <person name="Goodwin S."/>
            <person name="Spatafora J."/>
            <person name="Crous P."/>
            <person name="Grigoriev I."/>
        </authorList>
    </citation>
    <scope>NUCLEOTIDE SEQUENCE</scope>
    <source>
        <strain evidence="2">CBS 379.55</strain>
    </source>
</reference>
<feature type="repeat" description="TPR" evidence="1">
    <location>
        <begin position="28"/>
        <end position="61"/>
    </location>
</feature>